<evidence type="ECO:0000256" key="1">
    <source>
        <dbReference type="SAM" id="MobiDB-lite"/>
    </source>
</evidence>
<feature type="region of interest" description="Disordered" evidence="1">
    <location>
        <begin position="191"/>
        <end position="232"/>
    </location>
</feature>
<dbReference type="OrthoDB" id="5063360at2759"/>
<dbReference type="EMBL" id="MU005578">
    <property type="protein sequence ID" value="KAF2685726.1"/>
    <property type="molecule type" value="Genomic_DNA"/>
</dbReference>
<feature type="region of interest" description="Disordered" evidence="1">
    <location>
        <begin position="49"/>
        <end position="111"/>
    </location>
</feature>
<accession>A0A6G1J5C8</accession>
<sequence length="255" mass="28422">MLKISWNSDQQLRCQTCCKLYKRAEAIQFLAQQLIVELQQAWSGSQHLRSISANDGDDDGDEDDDGDDENEGVTGNDSDCEEIKDNTGNDAPHRKADGPESATISCPHPACKDNPPYSQKNNLQRHYTNHVECDEIYEFCGHRSTQVRNYVTHYDKCRAQNGNDSSGDKRKTAAMKKRILCRKAATELDEMSKAREDKLNSKDHGESDTTAPSAKRRRTAGDALATDSTTTIPPNLPFDLTRNTASTTANVLLLR</sequence>
<dbReference type="Proteomes" id="UP000799291">
    <property type="component" value="Unassembled WGS sequence"/>
</dbReference>
<evidence type="ECO:0000313" key="2">
    <source>
        <dbReference type="EMBL" id="KAF2685726.1"/>
    </source>
</evidence>
<organism evidence="2 3">
    <name type="scientific">Lentithecium fluviatile CBS 122367</name>
    <dbReference type="NCBI Taxonomy" id="1168545"/>
    <lineage>
        <taxon>Eukaryota</taxon>
        <taxon>Fungi</taxon>
        <taxon>Dikarya</taxon>
        <taxon>Ascomycota</taxon>
        <taxon>Pezizomycotina</taxon>
        <taxon>Dothideomycetes</taxon>
        <taxon>Pleosporomycetidae</taxon>
        <taxon>Pleosporales</taxon>
        <taxon>Massarineae</taxon>
        <taxon>Lentitheciaceae</taxon>
        <taxon>Lentithecium</taxon>
    </lineage>
</organism>
<feature type="compositionally biased region" description="Basic and acidic residues" evidence="1">
    <location>
        <begin position="81"/>
        <end position="98"/>
    </location>
</feature>
<gene>
    <name evidence="2" type="ORF">K458DRAFT_16699</name>
</gene>
<protein>
    <submittedName>
        <fullName evidence="2">Uncharacterized protein</fullName>
    </submittedName>
</protein>
<dbReference type="AlphaFoldDB" id="A0A6G1J5C8"/>
<proteinExistence type="predicted"/>
<feature type="compositionally biased region" description="Basic and acidic residues" evidence="1">
    <location>
        <begin position="191"/>
        <end position="207"/>
    </location>
</feature>
<feature type="compositionally biased region" description="Acidic residues" evidence="1">
    <location>
        <begin position="55"/>
        <end position="71"/>
    </location>
</feature>
<evidence type="ECO:0000313" key="3">
    <source>
        <dbReference type="Proteomes" id="UP000799291"/>
    </source>
</evidence>
<name>A0A6G1J5C8_9PLEO</name>
<reference evidence="2" key="1">
    <citation type="journal article" date="2020" name="Stud. Mycol.">
        <title>101 Dothideomycetes genomes: a test case for predicting lifestyles and emergence of pathogens.</title>
        <authorList>
            <person name="Haridas S."/>
            <person name="Albert R."/>
            <person name="Binder M."/>
            <person name="Bloem J."/>
            <person name="Labutti K."/>
            <person name="Salamov A."/>
            <person name="Andreopoulos B."/>
            <person name="Baker S."/>
            <person name="Barry K."/>
            <person name="Bills G."/>
            <person name="Bluhm B."/>
            <person name="Cannon C."/>
            <person name="Castanera R."/>
            <person name="Culley D."/>
            <person name="Daum C."/>
            <person name="Ezra D."/>
            <person name="Gonzalez J."/>
            <person name="Henrissat B."/>
            <person name="Kuo A."/>
            <person name="Liang C."/>
            <person name="Lipzen A."/>
            <person name="Lutzoni F."/>
            <person name="Magnuson J."/>
            <person name="Mondo S."/>
            <person name="Nolan M."/>
            <person name="Ohm R."/>
            <person name="Pangilinan J."/>
            <person name="Park H.-J."/>
            <person name="Ramirez L."/>
            <person name="Alfaro M."/>
            <person name="Sun H."/>
            <person name="Tritt A."/>
            <person name="Yoshinaga Y."/>
            <person name="Zwiers L.-H."/>
            <person name="Turgeon B."/>
            <person name="Goodwin S."/>
            <person name="Spatafora J."/>
            <person name="Crous P."/>
            <person name="Grigoriev I."/>
        </authorList>
    </citation>
    <scope>NUCLEOTIDE SEQUENCE</scope>
    <source>
        <strain evidence="2">CBS 122367</strain>
    </source>
</reference>
<keyword evidence="3" id="KW-1185">Reference proteome</keyword>